<protein>
    <submittedName>
        <fullName evidence="1">Uncharacterized protein</fullName>
    </submittedName>
</protein>
<dbReference type="AlphaFoldDB" id="A0A0A9ESS4"/>
<reference evidence="1" key="2">
    <citation type="journal article" date="2015" name="Data Brief">
        <title>Shoot transcriptome of the giant reed, Arundo donax.</title>
        <authorList>
            <person name="Barrero R.A."/>
            <person name="Guerrero F.D."/>
            <person name="Moolhuijzen P."/>
            <person name="Goolsby J.A."/>
            <person name="Tidwell J."/>
            <person name="Bellgard S.E."/>
            <person name="Bellgard M.I."/>
        </authorList>
    </citation>
    <scope>NUCLEOTIDE SEQUENCE</scope>
    <source>
        <tissue evidence="1">Shoot tissue taken approximately 20 cm above the soil surface</tissue>
    </source>
</reference>
<organism evidence="1">
    <name type="scientific">Arundo donax</name>
    <name type="common">Giant reed</name>
    <name type="synonym">Donax arundinaceus</name>
    <dbReference type="NCBI Taxonomy" id="35708"/>
    <lineage>
        <taxon>Eukaryota</taxon>
        <taxon>Viridiplantae</taxon>
        <taxon>Streptophyta</taxon>
        <taxon>Embryophyta</taxon>
        <taxon>Tracheophyta</taxon>
        <taxon>Spermatophyta</taxon>
        <taxon>Magnoliopsida</taxon>
        <taxon>Liliopsida</taxon>
        <taxon>Poales</taxon>
        <taxon>Poaceae</taxon>
        <taxon>PACMAD clade</taxon>
        <taxon>Arundinoideae</taxon>
        <taxon>Arundineae</taxon>
        <taxon>Arundo</taxon>
    </lineage>
</organism>
<name>A0A0A9ESS4_ARUDO</name>
<evidence type="ECO:0000313" key="1">
    <source>
        <dbReference type="EMBL" id="JAE03805.1"/>
    </source>
</evidence>
<dbReference type="EMBL" id="GBRH01194091">
    <property type="protein sequence ID" value="JAE03805.1"/>
    <property type="molecule type" value="Transcribed_RNA"/>
</dbReference>
<reference evidence="1" key="1">
    <citation type="submission" date="2014-09" db="EMBL/GenBank/DDBJ databases">
        <authorList>
            <person name="Magalhaes I.L.F."/>
            <person name="Oliveira U."/>
            <person name="Santos F.R."/>
            <person name="Vidigal T.H.D.A."/>
            <person name="Brescovit A.D."/>
            <person name="Santos A.J."/>
        </authorList>
    </citation>
    <scope>NUCLEOTIDE SEQUENCE</scope>
    <source>
        <tissue evidence="1">Shoot tissue taken approximately 20 cm above the soil surface</tissue>
    </source>
</reference>
<proteinExistence type="predicted"/>
<accession>A0A0A9ESS4</accession>
<sequence length="29" mass="3235">MATVARRPPTLGRRSKTRSWLAARVVVVV</sequence>